<dbReference type="PANTHER" id="PTHR31689">
    <property type="entry name" value="DIAMINOPIMELATE EPIMERASE, CHLOROPLASTIC"/>
    <property type="match status" value="1"/>
</dbReference>
<keyword evidence="5 8" id="KW-0457">Lysine biosynthesis</keyword>
<reference evidence="10 11" key="1">
    <citation type="submission" date="2024-01" db="EMBL/GenBank/DDBJ databases">
        <title>Seven novel Bacillus-like species.</title>
        <authorList>
            <person name="Liu G."/>
        </authorList>
    </citation>
    <scope>NUCLEOTIDE SEQUENCE [LARGE SCALE GENOMIC DNA]</scope>
    <source>
        <strain evidence="10 11">FJAT-51614</strain>
    </source>
</reference>
<comment type="function">
    <text evidence="8">Catalyzes the stereoinversion of LL-2,6-diaminopimelate (L,L-DAP) to meso-diaminopimelate (meso-DAP), a precursor of L-lysine and an essential component of the bacterial peptidoglycan.</text>
</comment>
<name>A0ABU8F7L6_9BACI</name>
<evidence type="ECO:0000313" key="10">
    <source>
        <dbReference type="EMBL" id="MEI4770232.1"/>
    </source>
</evidence>
<evidence type="ECO:0000256" key="9">
    <source>
        <dbReference type="PROSITE-ProRule" id="PRU10125"/>
    </source>
</evidence>
<gene>
    <name evidence="8 10" type="primary">dapF</name>
    <name evidence="10" type="ORF">WAX74_11360</name>
</gene>
<feature type="active site" evidence="9">
    <location>
        <position position="74"/>
    </location>
</feature>
<evidence type="ECO:0000256" key="7">
    <source>
        <dbReference type="ARBA" id="ARBA00051712"/>
    </source>
</evidence>
<accession>A0ABU8F7L6</accession>
<comment type="similarity">
    <text evidence="2 8">Belongs to the diaminopimelate epimerase family.</text>
</comment>
<evidence type="ECO:0000256" key="5">
    <source>
        <dbReference type="ARBA" id="ARBA00023154"/>
    </source>
</evidence>
<comment type="caution">
    <text evidence="10">The sequence shown here is derived from an EMBL/GenBank/DDBJ whole genome shotgun (WGS) entry which is preliminary data.</text>
</comment>
<feature type="binding site" evidence="8">
    <location>
        <begin position="75"/>
        <end position="76"/>
    </location>
    <ligand>
        <name>substrate</name>
    </ligand>
</feature>
<comment type="catalytic activity">
    <reaction evidence="7 8">
        <text>(2S,6S)-2,6-diaminopimelate = meso-2,6-diaminopimelate</text>
        <dbReference type="Rhea" id="RHEA:15393"/>
        <dbReference type="ChEBI" id="CHEBI:57609"/>
        <dbReference type="ChEBI" id="CHEBI:57791"/>
        <dbReference type="EC" id="5.1.1.7"/>
    </reaction>
</comment>
<evidence type="ECO:0000256" key="1">
    <source>
        <dbReference type="ARBA" id="ARBA00005196"/>
    </source>
</evidence>
<dbReference type="Gene3D" id="3.10.310.10">
    <property type="entry name" value="Diaminopimelate Epimerase, Chain A, domain 1"/>
    <property type="match status" value="2"/>
</dbReference>
<sequence length="287" mass="31472">MMNITFTKMHGCGNDYIYINCLENMIENPEGLSRLVSDRHFGIGGDGVVLICPSEIADAKMRMFNADGSEGKMCGNAIRCVAKYLYDHQIVPKNTMSIDTLSGVKIIQVYAENGKMTSATVDMGKPNLEPSALPILMDRTESIVNMPFTIENKDYHITTVSMGNPHCVIITDNIESINLPIVGPTFELNPIFPESVNTEFIEIVSRTSINMRVWERGSGETLACGTGACASVVAAVLNGHCDFDTDIEVNLLGGKLIIRYSDHGVFMTGPATTVFKGEIEWDGYLIR</sequence>
<feature type="binding site" evidence="8">
    <location>
        <position position="197"/>
    </location>
    <ligand>
        <name>substrate</name>
    </ligand>
</feature>
<feature type="active site" description="Proton donor" evidence="8">
    <location>
        <position position="74"/>
    </location>
</feature>
<dbReference type="NCBIfam" id="TIGR00652">
    <property type="entry name" value="DapF"/>
    <property type="match status" value="1"/>
</dbReference>
<dbReference type="PANTHER" id="PTHR31689:SF0">
    <property type="entry name" value="DIAMINOPIMELATE EPIMERASE"/>
    <property type="match status" value="1"/>
</dbReference>
<comment type="pathway">
    <text evidence="1 8">Amino-acid biosynthesis; L-lysine biosynthesis via DAP pathway; DL-2,6-diaminopimelate from LL-2,6-diaminopimelate: step 1/1.</text>
</comment>
<keyword evidence="11" id="KW-1185">Reference proteome</keyword>
<comment type="subcellular location">
    <subcellularLocation>
        <location evidence="8">Cytoplasm</location>
    </subcellularLocation>
</comment>
<keyword evidence="4 8" id="KW-0028">Amino-acid biosynthesis</keyword>
<dbReference type="EMBL" id="JBAWSY010000007">
    <property type="protein sequence ID" value="MEI4770232.1"/>
    <property type="molecule type" value="Genomic_DNA"/>
</dbReference>
<feature type="site" description="Could be important to modulate the pK values of the two catalytic cysteine residues" evidence="8">
    <location>
        <position position="215"/>
    </location>
</feature>
<evidence type="ECO:0000256" key="3">
    <source>
        <dbReference type="ARBA" id="ARBA00013080"/>
    </source>
</evidence>
<feature type="site" description="Could be important to modulate the pK values of the two catalytic cysteine residues" evidence="8">
    <location>
        <position position="166"/>
    </location>
</feature>
<protein>
    <recommendedName>
        <fullName evidence="3 8">Diaminopimelate epimerase</fullName>
        <shortName evidence="8">DAP epimerase</shortName>
        <ecNumber evidence="3 8">5.1.1.7</ecNumber>
    </recommendedName>
    <alternativeName>
        <fullName evidence="8">PLP-independent amino acid racemase</fullName>
    </alternativeName>
</protein>
<proteinExistence type="inferred from homology"/>
<dbReference type="Pfam" id="PF01678">
    <property type="entry name" value="DAP_epimerase"/>
    <property type="match status" value="2"/>
</dbReference>
<dbReference type="InterPro" id="IPR001653">
    <property type="entry name" value="DAP_epimerase_DapF"/>
</dbReference>
<feature type="binding site" evidence="8">
    <location>
        <position position="65"/>
    </location>
    <ligand>
        <name>substrate</name>
    </ligand>
</feature>
<feature type="binding site" evidence="8">
    <location>
        <begin position="225"/>
        <end position="226"/>
    </location>
    <ligand>
        <name>substrate</name>
    </ligand>
</feature>
<evidence type="ECO:0000313" key="11">
    <source>
        <dbReference type="Proteomes" id="UP001364890"/>
    </source>
</evidence>
<dbReference type="InterPro" id="IPR018510">
    <property type="entry name" value="DAP_epimerase_AS"/>
</dbReference>
<keyword evidence="6 8" id="KW-0413">Isomerase</keyword>
<feature type="binding site" evidence="8">
    <location>
        <position position="14"/>
    </location>
    <ligand>
        <name>substrate</name>
    </ligand>
</feature>
<dbReference type="HAMAP" id="MF_00197">
    <property type="entry name" value="DAP_epimerase"/>
    <property type="match status" value="1"/>
</dbReference>
<dbReference type="SUPFAM" id="SSF54506">
    <property type="entry name" value="Diaminopimelate epimerase-like"/>
    <property type="match status" value="1"/>
</dbReference>
<evidence type="ECO:0000256" key="6">
    <source>
        <dbReference type="ARBA" id="ARBA00023235"/>
    </source>
</evidence>
<comment type="caution">
    <text evidence="8">Lacks conserved residue(s) required for the propagation of feature annotation.</text>
</comment>
<comment type="subunit">
    <text evidence="8">Homodimer.</text>
</comment>
<evidence type="ECO:0000256" key="8">
    <source>
        <dbReference type="HAMAP-Rule" id="MF_00197"/>
    </source>
</evidence>
<feature type="active site" description="Proton acceptor" evidence="8">
    <location>
        <position position="224"/>
    </location>
</feature>
<keyword evidence="8" id="KW-0963">Cytoplasm</keyword>
<dbReference type="EC" id="5.1.1.7" evidence="3 8"/>
<evidence type="ECO:0000256" key="2">
    <source>
        <dbReference type="ARBA" id="ARBA00010219"/>
    </source>
</evidence>
<feature type="binding site" evidence="8">
    <location>
        <begin position="215"/>
        <end position="216"/>
    </location>
    <ligand>
        <name>substrate</name>
    </ligand>
</feature>
<dbReference type="GO" id="GO:0008837">
    <property type="term" value="F:diaminopimelate epimerase activity"/>
    <property type="evidence" value="ECO:0007669"/>
    <property type="project" value="UniProtKB-EC"/>
</dbReference>
<feature type="binding site" evidence="8">
    <location>
        <position position="164"/>
    </location>
    <ligand>
        <name>substrate</name>
    </ligand>
</feature>
<organism evidence="10 11">
    <name type="scientific">Psychrobacillus mangrovi</name>
    <dbReference type="NCBI Taxonomy" id="3117745"/>
    <lineage>
        <taxon>Bacteria</taxon>
        <taxon>Bacillati</taxon>
        <taxon>Bacillota</taxon>
        <taxon>Bacilli</taxon>
        <taxon>Bacillales</taxon>
        <taxon>Bacillaceae</taxon>
        <taxon>Psychrobacillus</taxon>
    </lineage>
</organism>
<evidence type="ECO:0000256" key="4">
    <source>
        <dbReference type="ARBA" id="ARBA00022605"/>
    </source>
</evidence>
<dbReference type="PROSITE" id="PS01326">
    <property type="entry name" value="DAP_EPIMERASE"/>
    <property type="match status" value="1"/>
</dbReference>
<dbReference type="Proteomes" id="UP001364890">
    <property type="component" value="Unassembled WGS sequence"/>
</dbReference>